<evidence type="ECO:0000313" key="1">
    <source>
        <dbReference type="EMBL" id="KIK24550.1"/>
    </source>
</evidence>
<organism evidence="1 2">
    <name type="scientific">Pisolithus microcarpus 441</name>
    <dbReference type="NCBI Taxonomy" id="765257"/>
    <lineage>
        <taxon>Eukaryota</taxon>
        <taxon>Fungi</taxon>
        <taxon>Dikarya</taxon>
        <taxon>Basidiomycota</taxon>
        <taxon>Agaricomycotina</taxon>
        <taxon>Agaricomycetes</taxon>
        <taxon>Agaricomycetidae</taxon>
        <taxon>Boletales</taxon>
        <taxon>Sclerodermatineae</taxon>
        <taxon>Pisolithaceae</taxon>
        <taxon>Pisolithus</taxon>
    </lineage>
</organism>
<reference evidence="1 2" key="1">
    <citation type="submission" date="2014-04" db="EMBL/GenBank/DDBJ databases">
        <authorList>
            <consortium name="DOE Joint Genome Institute"/>
            <person name="Kuo A."/>
            <person name="Kohler A."/>
            <person name="Costa M.D."/>
            <person name="Nagy L.G."/>
            <person name="Floudas D."/>
            <person name="Copeland A."/>
            <person name="Barry K.W."/>
            <person name="Cichocki N."/>
            <person name="Veneault-Fourrey C."/>
            <person name="LaButti K."/>
            <person name="Lindquist E.A."/>
            <person name="Lipzen A."/>
            <person name="Lundell T."/>
            <person name="Morin E."/>
            <person name="Murat C."/>
            <person name="Sun H."/>
            <person name="Tunlid A."/>
            <person name="Henrissat B."/>
            <person name="Grigoriev I.V."/>
            <person name="Hibbett D.S."/>
            <person name="Martin F."/>
            <person name="Nordberg H.P."/>
            <person name="Cantor M.N."/>
            <person name="Hua S.X."/>
        </authorList>
    </citation>
    <scope>NUCLEOTIDE SEQUENCE [LARGE SCALE GENOMIC DNA]</scope>
    <source>
        <strain evidence="1 2">441</strain>
    </source>
</reference>
<reference evidence="2" key="2">
    <citation type="submission" date="2015-01" db="EMBL/GenBank/DDBJ databases">
        <title>Evolutionary Origins and Diversification of the Mycorrhizal Mutualists.</title>
        <authorList>
            <consortium name="DOE Joint Genome Institute"/>
            <consortium name="Mycorrhizal Genomics Consortium"/>
            <person name="Kohler A."/>
            <person name="Kuo A."/>
            <person name="Nagy L.G."/>
            <person name="Floudas D."/>
            <person name="Copeland A."/>
            <person name="Barry K.W."/>
            <person name="Cichocki N."/>
            <person name="Veneault-Fourrey C."/>
            <person name="LaButti K."/>
            <person name="Lindquist E.A."/>
            <person name="Lipzen A."/>
            <person name="Lundell T."/>
            <person name="Morin E."/>
            <person name="Murat C."/>
            <person name="Riley R."/>
            <person name="Ohm R."/>
            <person name="Sun H."/>
            <person name="Tunlid A."/>
            <person name="Henrissat B."/>
            <person name="Grigoriev I.V."/>
            <person name="Hibbett D.S."/>
            <person name="Martin F."/>
        </authorList>
    </citation>
    <scope>NUCLEOTIDE SEQUENCE [LARGE SCALE GENOMIC DNA]</scope>
    <source>
        <strain evidence="2">441</strain>
    </source>
</reference>
<gene>
    <name evidence="1" type="ORF">PISMIDRAFT_402773</name>
</gene>
<dbReference type="Proteomes" id="UP000054018">
    <property type="component" value="Unassembled WGS sequence"/>
</dbReference>
<name>A0A0C9YHS2_9AGAM</name>
<dbReference type="AlphaFoldDB" id="A0A0C9YHS2"/>
<dbReference type="HOGENOM" id="CLU_1778231_0_0_1"/>
<proteinExistence type="predicted"/>
<dbReference type="OrthoDB" id="10570432at2759"/>
<evidence type="ECO:0000313" key="2">
    <source>
        <dbReference type="Proteomes" id="UP000054018"/>
    </source>
</evidence>
<accession>A0A0C9YHS2</accession>
<dbReference type="EMBL" id="KN833715">
    <property type="protein sequence ID" value="KIK24550.1"/>
    <property type="molecule type" value="Genomic_DNA"/>
</dbReference>
<sequence length="146" mass="16269">MVTHADSLPSRSAIDVHDFGAPIFMTWSCNLYDLEPETFKLQTHFLSNRNLPITGPFGATEVLRKPLRVELLTFFSSLGTNPYDISQKCEGGAEDPRYPVTRYVVCLSDQASWLRSPLSSGTSGNTSIIWESLQPLPKDRLPHSGQ</sequence>
<keyword evidence="2" id="KW-1185">Reference proteome</keyword>
<protein>
    <submittedName>
        <fullName evidence="1">Unplaced genomic scaffold scaffold_31, whole genome shotgun sequence</fullName>
    </submittedName>
</protein>